<comment type="caution">
    <text evidence="1">The sequence shown here is derived from an EMBL/GenBank/DDBJ whole genome shotgun (WGS) entry which is preliminary data.</text>
</comment>
<organism evidence="1 2">
    <name type="scientific">Candidatus Thermofonsia Clade 1 bacterium</name>
    <dbReference type="NCBI Taxonomy" id="2364210"/>
    <lineage>
        <taxon>Bacteria</taxon>
        <taxon>Bacillati</taxon>
        <taxon>Chloroflexota</taxon>
        <taxon>Candidatus Thermofontia</taxon>
        <taxon>Candidatus Thermofonsia Clade 1</taxon>
    </lineage>
</organism>
<sequence>FDEASRHLLYGTAAPDGRFVIGIIRLADGVRRELAGLANANSPFGSGAAAFPIALFGNALYLQAYQPFAPHSSSGGIFSLDLTPYTFAATGTYPILEVRRLLGAGDYTAPIFAPNGRYAAMLYREPENLPANYVPLGAGLNFNAVAVLDLQTGVARRVAAAGLGQGLEHLAWLPNSQTLL</sequence>
<feature type="non-terminal residue" evidence="1">
    <location>
        <position position="1"/>
    </location>
</feature>
<feature type="non-terminal residue" evidence="1">
    <location>
        <position position="180"/>
    </location>
</feature>
<dbReference type="SUPFAM" id="SSF50969">
    <property type="entry name" value="YVTN repeat-like/Quinoprotein amine dehydrogenase"/>
    <property type="match status" value="1"/>
</dbReference>
<proteinExistence type="predicted"/>
<reference evidence="1 2" key="1">
    <citation type="submission" date="2017-11" db="EMBL/GenBank/DDBJ databases">
        <title>Evolution of Phototrophy in the Chloroflexi Phylum Driven by Horizontal Gene Transfer.</title>
        <authorList>
            <person name="Ward L.M."/>
            <person name="Hemp J."/>
            <person name="Shih P.M."/>
            <person name="Mcglynn S.E."/>
            <person name="Fischer W."/>
        </authorList>
    </citation>
    <scope>NUCLEOTIDE SEQUENCE [LARGE SCALE GENOMIC DNA]</scope>
    <source>
        <strain evidence="1">JP3_13</strain>
    </source>
</reference>
<dbReference type="EMBL" id="PGTM01000487">
    <property type="protein sequence ID" value="PJF34307.1"/>
    <property type="molecule type" value="Genomic_DNA"/>
</dbReference>
<dbReference type="InterPro" id="IPR011044">
    <property type="entry name" value="Quino_amine_DH_bsu"/>
</dbReference>
<dbReference type="AlphaFoldDB" id="A0A2M8P9V3"/>
<dbReference type="Proteomes" id="UP000229681">
    <property type="component" value="Unassembled WGS sequence"/>
</dbReference>
<evidence type="ECO:0000313" key="2">
    <source>
        <dbReference type="Proteomes" id="UP000229681"/>
    </source>
</evidence>
<protein>
    <submittedName>
        <fullName evidence="1">Uncharacterized protein</fullName>
    </submittedName>
</protein>
<evidence type="ECO:0000313" key="1">
    <source>
        <dbReference type="EMBL" id="PJF34307.1"/>
    </source>
</evidence>
<gene>
    <name evidence="1" type="ORF">CUN49_16330</name>
</gene>
<accession>A0A2M8P9V3</accession>
<name>A0A2M8P9V3_9CHLR</name>